<name>A0A226ED78_FOLCA</name>
<dbReference type="OMA" id="HSFGTER"/>
<proteinExistence type="predicted"/>
<sequence length="432" mass="49971">MSCCCGIGCWLLTTGLVVLLGLIFSKKDPPKIAGVYSRPGKLYWLKAVVFYLLIKLRKWKDARAVKQQSRDHTRLDTYNSGYGTKSKSNPDDMEKVQKLSTHFQAIDAIYFNGANSQGFSIVTGTARRPHGVVNGFFIVRIPELGYLVSPKFPDSLTFGGTEEFYGAEGFRYEPVVPMKQWKLEYKGELKFLESGKKVKVNFKADWKSELDYFDFDNMIPTWTMARAMSLERWSQEYFQTLKEAHQTHYEQHGDLIGEIEVDGKKYELKMPSMRDHSYGIKRNWKLLHRYNMHMFSLEDGRRFDIGNVCHPCVTSRLETGYMYDHDGSLYALEKVDHSLHDHGELGDPPKDYGMMVKATNGHTYYVQVKVLESLELHIGWEWEAKIVERRCKFVVDGVEGYGISECMYRHTTGRPEEFAKTDPEWVKDVKTV</sequence>
<dbReference type="Pfam" id="PF23212">
    <property type="entry name" value="DUF7064"/>
    <property type="match status" value="1"/>
</dbReference>
<keyword evidence="3" id="KW-1185">Reference proteome</keyword>
<gene>
    <name evidence="2" type="ORF">Fcan01_09296</name>
</gene>
<dbReference type="InterPro" id="IPR055492">
    <property type="entry name" value="DUF7064"/>
</dbReference>
<dbReference type="PANTHER" id="PTHR34717">
    <property type="entry name" value="EG:BACR7A4.20 PROTEIN"/>
    <property type="match status" value="1"/>
</dbReference>
<evidence type="ECO:0000313" key="3">
    <source>
        <dbReference type="Proteomes" id="UP000198287"/>
    </source>
</evidence>
<dbReference type="OrthoDB" id="5798273at2759"/>
<reference evidence="2 3" key="1">
    <citation type="submission" date="2015-12" db="EMBL/GenBank/DDBJ databases">
        <title>The genome of Folsomia candida.</title>
        <authorList>
            <person name="Faddeeva A."/>
            <person name="Derks M.F."/>
            <person name="Anvar Y."/>
            <person name="Smit S."/>
            <person name="Van Straalen N."/>
            <person name="Roelofs D."/>
        </authorList>
    </citation>
    <scope>NUCLEOTIDE SEQUENCE [LARGE SCALE GENOMIC DNA]</scope>
    <source>
        <strain evidence="2 3">VU population</strain>
        <tissue evidence="2">Whole body</tissue>
    </source>
</reference>
<dbReference type="EMBL" id="LNIX01000004">
    <property type="protein sequence ID" value="OXA55370.1"/>
    <property type="molecule type" value="Genomic_DNA"/>
</dbReference>
<comment type="caution">
    <text evidence="2">The sequence shown here is derived from an EMBL/GenBank/DDBJ whole genome shotgun (WGS) entry which is preliminary data.</text>
</comment>
<accession>A0A226ED78</accession>
<dbReference type="Proteomes" id="UP000198287">
    <property type="component" value="Unassembled WGS sequence"/>
</dbReference>
<feature type="domain" description="DUF7064" evidence="1">
    <location>
        <begin position="284"/>
        <end position="407"/>
    </location>
</feature>
<dbReference type="PANTHER" id="PTHR34717:SF1">
    <property type="entry name" value="EG:BACR7A4.20 PROTEIN"/>
    <property type="match status" value="1"/>
</dbReference>
<organism evidence="2 3">
    <name type="scientific">Folsomia candida</name>
    <name type="common">Springtail</name>
    <dbReference type="NCBI Taxonomy" id="158441"/>
    <lineage>
        <taxon>Eukaryota</taxon>
        <taxon>Metazoa</taxon>
        <taxon>Ecdysozoa</taxon>
        <taxon>Arthropoda</taxon>
        <taxon>Hexapoda</taxon>
        <taxon>Collembola</taxon>
        <taxon>Entomobryomorpha</taxon>
        <taxon>Isotomoidea</taxon>
        <taxon>Isotomidae</taxon>
        <taxon>Proisotominae</taxon>
        <taxon>Folsomia</taxon>
    </lineage>
</organism>
<evidence type="ECO:0000313" key="2">
    <source>
        <dbReference type="EMBL" id="OXA55370.1"/>
    </source>
</evidence>
<protein>
    <recommendedName>
        <fullName evidence="1">DUF7064 domain-containing protein</fullName>
    </recommendedName>
</protein>
<dbReference type="AlphaFoldDB" id="A0A226ED78"/>
<evidence type="ECO:0000259" key="1">
    <source>
        <dbReference type="Pfam" id="PF23212"/>
    </source>
</evidence>